<reference evidence="2" key="1">
    <citation type="journal article" date="2023" name="Mol. Phylogenet. Evol.">
        <title>Genome-scale phylogeny and comparative genomics of the fungal order Sordariales.</title>
        <authorList>
            <person name="Hensen N."/>
            <person name="Bonometti L."/>
            <person name="Westerberg I."/>
            <person name="Brannstrom I.O."/>
            <person name="Guillou S."/>
            <person name="Cros-Aarteil S."/>
            <person name="Calhoun S."/>
            <person name="Haridas S."/>
            <person name="Kuo A."/>
            <person name="Mondo S."/>
            <person name="Pangilinan J."/>
            <person name="Riley R."/>
            <person name="LaButti K."/>
            <person name="Andreopoulos B."/>
            <person name="Lipzen A."/>
            <person name="Chen C."/>
            <person name="Yan M."/>
            <person name="Daum C."/>
            <person name="Ng V."/>
            <person name="Clum A."/>
            <person name="Steindorff A."/>
            <person name="Ohm R.A."/>
            <person name="Martin F."/>
            <person name="Silar P."/>
            <person name="Natvig D.O."/>
            <person name="Lalanne C."/>
            <person name="Gautier V."/>
            <person name="Ament-Velasquez S.L."/>
            <person name="Kruys A."/>
            <person name="Hutchinson M.I."/>
            <person name="Powell A.J."/>
            <person name="Barry K."/>
            <person name="Miller A.N."/>
            <person name="Grigoriev I.V."/>
            <person name="Debuchy R."/>
            <person name="Gladieux P."/>
            <person name="Hiltunen Thoren M."/>
            <person name="Johannesson H."/>
        </authorList>
    </citation>
    <scope>NUCLEOTIDE SEQUENCE</scope>
    <source>
        <strain evidence="2">CBS 141.50</strain>
    </source>
</reference>
<dbReference type="Proteomes" id="UP001302676">
    <property type="component" value="Unassembled WGS sequence"/>
</dbReference>
<proteinExistence type="predicted"/>
<evidence type="ECO:0000313" key="2">
    <source>
        <dbReference type="EMBL" id="KAK4141400.1"/>
    </source>
</evidence>
<gene>
    <name evidence="2" type="ORF">C8A04DRAFT_31030</name>
</gene>
<feature type="signal peptide" evidence="1">
    <location>
        <begin position="1"/>
        <end position="17"/>
    </location>
</feature>
<feature type="chain" id="PRO_5042915290" description="Transmembrane protein" evidence="1">
    <location>
        <begin position="18"/>
        <end position="101"/>
    </location>
</feature>
<evidence type="ECO:0008006" key="4">
    <source>
        <dbReference type="Google" id="ProtNLM"/>
    </source>
</evidence>
<name>A0AAN6UYI4_9PEZI</name>
<dbReference type="RefSeq" id="XP_062634771.1">
    <property type="nucleotide sequence ID" value="XM_062781611.1"/>
</dbReference>
<keyword evidence="1" id="KW-0732">Signal</keyword>
<comment type="caution">
    <text evidence="2">The sequence shown here is derived from an EMBL/GenBank/DDBJ whole genome shotgun (WGS) entry which is preliminary data.</text>
</comment>
<organism evidence="2 3">
    <name type="scientific">Dichotomopilus funicola</name>
    <dbReference type="NCBI Taxonomy" id="1934379"/>
    <lineage>
        <taxon>Eukaryota</taxon>
        <taxon>Fungi</taxon>
        <taxon>Dikarya</taxon>
        <taxon>Ascomycota</taxon>
        <taxon>Pezizomycotina</taxon>
        <taxon>Sordariomycetes</taxon>
        <taxon>Sordariomycetidae</taxon>
        <taxon>Sordariales</taxon>
        <taxon>Chaetomiaceae</taxon>
        <taxon>Dichotomopilus</taxon>
    </lineage>
</organism>
<accession>A0AAN6UYI4</accession>
<sequence>MKLLLLTLLSLLSLTTAFVLPNPLNAALNLATRDPHSTRTSNEHDHGEVHRRKWRKCKYNCNNYYHNNNNNHHNAGVVVGPSMGMGVGVVVVGIMGVWVGV</sequence>
<dbReference type="AlphaFoldDB" id="A0AAN6UYI4"/>
<keyword evidence="3" id="KW-1185">Reference proteome</keyword>
<dbReference type="GeneID" id="87818224"/>
<reference evidence="2" key="2">
    <citation type="submission" date="2023-05" db="EMBL/GenBank/DDBJ databases">
        <authorList>
            <consortium name="Lawrence Berkeley National Laboratory"/>
            <person name="Steindorff A."/>
            <person name="Hensen N."/>
            <person name="Bonometti L."/>
            <person name="Westerberg I."/>
            <person name="Brannstrom I.O."/>
            <person name="Guillou S."/>
            <person name="Cros-Aarteil S."/>
            <person name="Calhoun S."/>
            <person name="Haridas S."/>
            <person name="Kuo A."/>
            <person name="Mondo S."/>
            <person name="Pangilinan J."/>
            <person name="Riley R."/>
            <person name="Labutti K."/>
            <person name="Andreopoulos B."/>
            <person name="Lipzen A."/>
            <person name="Chen C."/>
            <person name="Yanf M."/>
            <person name="Daum C."/>
            <person name="Ng V."/>
            <person name="Clum A."/>
            <person name="Ohm R."/>
            <person name="Martin F."/>
            <person name="Silar P."/>
            <person name="Natvig D."/>
            <person name="Lalanne C."/>
            <person name="Gautier V."/>
            <person name="Ament-Velasquez S.L."/>
            <person name="Kruys A."/>
            <person name="Hutchinson M.I."/>
            <person name="Powell A.J."/>
            <person name="Barry K."/>
            <person name="Miller A.N."/>
            <person name="Grigoriev I.V."/>
            <person name="Debuchy R."/>
            <person name="Gladieux P."/>
            <person name="Thoren M.H."/>
            <person name="Johannesson H."/>
        </authorList>
    </citation>
    <scope>NUCLEOTIDE SEQUENCE</scope>
    <source>
        <strain evidence="2">CBS 141.50</strain>
    </source>
</reference>
<dbReference type="EMBL" id="MU853612">
    <property type="protein sequence ID" value="KAK4141400.1"/>
    <property type="molecule type" value="Genomic_DNA"/>
</dbReference>
<evidence type="ECO:0000313" key="3">
    <source>
        <dbReference type="Proteomes" id="UP001302676"/>
    </source>
</evidence>
<protein>
    <recommendedName>
        <fullName evidence="4">Transmembrane protein</fullName>
    </recommendedName>
</protein>
<evidence type="ECO:0000256" key="1">
    <source>
        <dbReference type="SAM" id="SignalP"/>
    </source>
</evidence>